<feature type="region of interest" description="Disordered" evidence="1">
    <location>
        <begin position="164"/>
        <end position="330"/>
    </location>
</feature>
<feature type="compositionally biased region" description="Polar residues" evidence="1">
    <location>
        <begin position="164"/>
        <end position="177"/>
    </location>
</feature>
<keyword evidence="4" id="KW-1185">Reference proteome</keyword>
<keyword evidence="2" id="KW-0472">Membrane</keyword>
<sequence length="588" mass="64714">MSRFLIFLYTLFSQETVEINTREDIPTNGHWKFDCSLGYVITPSDFYCGFEGVDFPSEDLNGEIGFWTKCGTTCDVIYKVQPSDTRISFRFYQSALTAEISLDDATHIIVTGENWVEYSHVLTNSGIQEVRLRLDYFASQYYTLLDKIVLSRELITTTTLISIPSENPTSAQYTTLEPTNDPTSSDTTDPTSSDTTDTTSSDTTDPTSSDTTDPTTDPTSSDTTDPTTDPTSSDTTDPTTDPTSSDTTDPTTDPTTSDTTDPTTDPTSSDTTDPTTDPTSSDTPDPTTDPTSSDTTDPTSSDTTDPTSSDATDPTSSDTTDTTTLTSNYSTTTKVSSSITTFKTTTIHPTSNSPSTYSSPTFQTSSAISSSENPWGTSQISTFDPSFTPTYSSTSDFTENSQPDFPTSAKGSTEKSGFIASIWSVFLFSILGIIIFVLTLIFCIRQLIGKRYKRDNEDDLVNILPSSSPFVQRANKIHEPYTFLYAQSNKILPSNPQHSSYSVSPRAKFRESTPYLIFEQEPNGNQRAVHMENSDNSGMSIDNVRDMKSTKFVRVLPREPPTTIQNDPYFDRSQKDHPGPSRPPWTLT</sequence>
<protein>
    <submittedName>
        <fullName evidence="3">Uncharacterized protein</fullName>
    </submittedName>
</protein>
<keyword evidence="2" id="KW-1133">Transmembrane helix</keyword>
<feature type="compositionally biased region" description="Polar residues" evidence="1">
    <location>
        <begin position="362"/>
        <end position="379"/>
    </location>
</feature>
<dbReference type="EMBL" id="CAXLJM020000046">
    <property type="protein sequence ID" value="CAL8111048.1"/>
    <property type="molecule type" value="Genomic_DNA"/>
</dbReference>
<proteinExistence type="predicted"/>
<accession>A0ABP1QSV9</accession>
<gene>
    <name evidence="3" type="ORF">ODALV1_LOCUS14679</name>
</gene>
<feature type="region of interest" description="Disordered" evidence="1">
    <location>
        <begin position="392"/>
        <end position="411"/>
    </location>
</feature>
<name>A0ABP1QSV9_9HEXA</name>
<evidence type="ECO:0000256" key="2">
    <source>
        <dbReference type="SAM" id="Phobius"/>
    </source>
</evidence>
<feature type="compositionally biased region" description="Basic and acidic residues" evidence="1">
    <location>
        <begin position="569"/>
        <end position="579"/>
    </location>
</feature>
<keyword evidence="2" id="KW-0812">Transmembrane</keyword>
<feature type="compositionally biased region" description="Low complexity" evidence="1">
    <location>
        <begin position="178"/>
        <end position="330"/>
    </location>
</feature>
<dbReference type="Proteomes" id="UP001642540">
    <property type="component" value="Unassembled WGS sequence"/>
</dbReference>
<evidence type="ECO:0000313" key="3">
    <source>
        <dbReference type="EMBL" id="CAL8111048.1"/>
    </source>
</evidence>
<feature type="transmembrane region" description="Helical" evidence="2">
    <location>
        <begin position="422"/>
        <end position="444"/>
    </location>
</feature>
<feature type="compositionally biased region" description="Low complexity" evidence="1">
    <location>
        <begin position="345"/>
        <end position="361"/>
    </location>
</feature>
<organism evidence="3 4">
    <name type="scientific">Orchesella dallaii</name>
    <dbReference type="NCBI Taxonomy" id="48710"/>
    <lineage>
        <taxon>Eukaryota</taxon>
        <taxon>Metazoa</taxon>
        <taxon>Ecdysozoa</taxon>
        <taxon>Arthropoda</taxon>
        <taxon>Hexapoda</taxon>
        <taxon>Collembola</taxon>
        <taxon>Entomobryomorpha</taxon>
        <taxon>Entomobryoidea</taxon>
        <taxon>Orchesellidae</taxon>
        <taxon>Orchesellinae</taxon>
        <taxon>Orchesella</taxon>
    </lineage>
</organism>
<reference evidence="3 4" key="1">
    <citation type="submission" date="2024-08" db="EMBL/GenBank/DDBJ databases">
        <authorList>
            <person name="Cucini C."/>
            <person name="Frati F."/>
        </authorList>
    </citation>
    <scope>NUCLEOTIDE SEQUENCE [LARGE SCALE GENOMIC DNA]</scope>
</reference>
<evidence type="ECO:0000313" key="4">
    <source>
        <dbReference type="Proteomes" id="UP001642540"/>
    </source>
</evidence>
<comment type="caution">
    <text evidence="3">The sequence shown here is derived from an EMBL/GenBank/DDBJ whole genome shotgun (WGS) entry which is preliminary data.</text>
</comment>
<feature type="region of interest" description="Disordered" evidence="1">
    <location>
        <begin position="345"/>
        <end position="379"/>
    </location>
</feature>
<feature type="region of interest" description="Disordered" evidence="1">
    <location>
        <begin position="554"/>
        <end position="588"/>
    </location>
</feature>
<evidence type="ECO:0000256" key="1">
    <source>
        <dbReference type="SAM" id="MobiDB-lite"/>
    </source>
</evidence>